<feature type="domain" description="GAF" evidence="5">
    <location>
        <begin position="57"/>
        <end position="207"/>
    </location>
</feature>
<dbReference type="GO" id="GO:0046983">
    <property type="term" value="F:protein dimerization activity"/>
    <property type="evidence" value="ECO:0007669"/>
    <property type="project" value="InterPro"/>
</dbReference>
<keyword evidence="1" id="KW-0808">Transferase</keyword>
<sequence length="673" mass="68869">MVQTGSGTDALVASAGSAGSSGSAHGPPTTPTGEIFTVQSRMRGLLDAVVDVARELSLPVTLHRIAQAARSLVDCELGVLGVLGPDGQITDLISGGGTGDEVPAGIVRMPRGRGLIGEPAGEHPAPAAAVTGAVVVSPQALGFPPGGCSFLTFLRVPIAVRGEAFGNLYLAGKRGPEFTQEDEDLVGALAAAVGFAIENARLYEATRRRQAWLTASAEITTALLSVAEPVEALGLVARRARQVTSARLAAIVSPARTARAGAAGPARTGPWRPAAVPGVPGAYGSSGSSEASDPSGVPGASGASGRPGAYGDGFAVPLEIAVADGAGAESLQGRSLPESTGLLGVMRAGRARIIPPERVDPAARDLLGEVVDGLEIGAVMIVPLLAAGRPLGILVLAAPPGVAVFEHLDLEMAAAFAGHAALALEMARVQRERERLAVFEERDRIARDLHDVVIQRLFATGLQIQGLSRVIDDAAAARLTSAVRELDQTIADIRQTIFSLTAASGAVDLRAEIAAIVAQAEQALAIRPTVRIDGPVDRGIPTVIHPHLLAAIREALSNIARHARATRIQVLVRVTNTDVSVQVRDDGCGPGGASRSSGLANLRRRALDLGGRMEFGPGEGGIGTTVRWHVPLVQPVPVPRALSRLGHTAPPGVTTPGGVVDPGNRGDRAPGAL</sequence>
<feature type="compositionally biased region" description="Low complexity" evidence="4">
    <location>
        <begin position="13"/>
        <end position="33"/>
    </location>
</feature>
<accession>A0A0S4QVZ9</accession>
<dbReference type="Proteomes" id="UP000198802">
    <property type="component" value="Unassembled WGS sequence"/>
</dbReference>
<dbReference type="SMART" id="SM00065">
    <property type="entry name" value="GAF"/>
    <property type="match status" value="2"/>
</dbReference>
<organism evidence="7 8">
    <name type="scientific">Parafrankia irregularis</name>
    <dbReference type="NCBI Taxonomy" id="795642"/>
    <lineage>
        <taxon>Bacteria</taxon>
        <taxon>Bacillati</taxon>
        <taxon>Actinomycetota</taxon>
        <taxon>Actinomycetes</taxon>
        <taxon>Frankiales</taxon>
        <taxon>Frankiaceae</taxon>
        <taxon>Parafrankia</taxon>
    </lineage>
</organism>
<dbReference type="Gene3D" id="1.20.5.1930">
    <property type="match status" value="1"/>
</dbReference>
<evidence type="ECO:0000256" key="1">
    <source>
        <dbReference type="ARBA" id="ARBA00022679"/>
    </source>
</evidence>
<feature type="region of interest" description="Disordered" evidence="4">
    <location>
        <begin position="1"/>
        <end position="34"/>
    </location>
</feature>
<dbReference type="SUPFAM" id="SSF55781">
    <property type="entry name" value="GAF domain-like"/>
    <property type="match status" value="2"/>
</dbReference>
<dbReference type="PANTHER" id="PTHR24421">
    <property type="entry name" value="NITRATE/NITRITE SENSOR PROTEIN NARX-RELATED"/>
    <property type="match status" value="1"/>
</dbReference>
<proteinExistence type="predicted"/>
<dbReference type="GO" id="GO:0000155">
    <property type="term" value="F:phosphorelay sensor kinase activity"/>
    <property type="evidence" value="ECO:0007669"/>
    <property type="project" value="InterPro"/>
</dbReference>
<dbReference type="Pfam" id="PF01590">
    <property type="entry name" value="GAF"/>
    <property type="match status" value="1"/>
</dbReference>
<dbReference type="Pfam" id="PF02518">
    <property type="entry name" value="HATPase_c"/>
    <property type="match status" value="1"/>
</dbReference>
<keyword evidence="8" id="KW-1185">Reference proteome</keyword>
<keyword evidence="3" id="KW-0902">Two-component regulatory system</keyword>
<feature type="region of interest" description="Disordered" evidence="4">
    <location>
        <begin position="259"/>
        <end position="304"/>
    </location>
</feature>
<evidence type="ECO:0000256" key="2">
    <source>
        <dbReference type="ARBA" id="ARBA00022777"/>
    </source>
</evidence>
<gene>
    <name evidence="7" type="ORF">Ga0074812_12896</name>
</gene>
<feature type="region of interest" description="Disordered" evidence="4">
    <location>
        <begin position="644"/>
        <end position="673"/>
    </location>
</feature>
<dbReference type="Gene3D" id="3.30.450.40">
    <property type="match status" value="2"/>
</dbReference>
<dbReference type="InterPro" id="IPR050482">
    <property type="entry name" value="Sensor_HK_TwoCompSys"/>
</dbReference>
<dbReference type="GO" id="GO:0016020">
    <property type="term" value="C:membrane"/>
    <property type="evidence" value="ECO:0007669"/>
    <property type="project" value="InterPro"/>
</dbReference>
<reference evidence="8" key="1">
    <citation type="submission" date="2015-11" db="EMBL/GenBank/DDBJ databases">
        <authorList>
            <person name="Varghese N."/>
        </authorList>
    </citation>
    <scope>NUCLEOTIDE SEQUENCE [LARGE SCALE GENOMIC DNA]</scope>
    <source>
        <strain evidence="8">DSM 45899</strain>
    </source>
</reference>
<feature type="compositionally biased region" description="Basic and acidic residues" evidence="4">
    <location>
        <begin position="664"/>
        <end position="673"/>
    </location>
</feature>
<dbReference type="InterPro" id="IPR011712">
    <property type="entry name" value="Sig_transdc_His_kin_sub3_dim/P"/>
</dbReference>
<dbReference type="InterPro" id="IPR003018">
    <property type="entry name" value="GAF"/>
</dbReference>
<evidence type="ECO:0000259" key="6">
    <source>
        <dbReference type="SMART" id="SM00387"/>
    </source>
</evidence>
<evidence type="ECO:0000313" key="7">
    <source>
        <dbReference type="EMBL" id="CUU59524.1"/>
    </source>
</evidence>
<dbReference type="SUPFAM" id="SSF55874">
    <property type="entry name" value="ATPase domain of HSP90 chaperone/DNA topoisomerase II/histidine kinase"/>
    <property type="match status" value="1"/>
</dbReference>
<evidence type="ECO:0000259" key="5">
    <source>
        <dbReference type="SMART" id="SM00065"/>
    </source>
</evidence>
<dbReference type="Pfam" id="PF07730">
    <property type="entry name" value="HisKA_3"/>
    <property type="match status" value="1"/>
</dbReference>
<feature type="compositionally biased region" description="Low complexity" evidence="4">
    <location>
        <begin position="648"/>
        <end position="659"/>
    </location>
</feature>
<evidence type="ECO:0000256" key="3">
    <source>
        <dbReference type="ARBA" id="ARBA00023012"/>
    </source>
</evidence>
<evidence type="ECO:0000256" key="4">
    <source>
        <dbReference type="SAM" id="MobiDB-lite"/>
    </source>
</evidence>
<protein>
    <submittedName>
        <fullName evidence="7">GAF domain-containing protein</fullName>
    </submittedName>
</protein>
<dbReference type="InterPro" id="IPR003594">
    <property type="entry name" value="HATPase_dom"/>
</dbReference>
<dbReference type="CDD" id="cd16917">
    <property type="entry name" value="HATPase_UhpB-NarQ-NarX-like"/>
    <property type="match status" value="1"/>
</dbReference>
<feature type="domain" description="GAF" evidence="5">
    <location>
        <begin position="228"/>
        <end position="434"/>
    </location>
</feature>
<dbReference type="SMART" id="SM00387">
    <property type="entry name" value="HATPase_c"/>
    <property type="match status" value="1"/>
</dbReference>
<dbReference type="InterPro" id="IPR029016">
    <property type="entry name" value="GAF-like_dom_sf"/>
</dbReference>
<evidence type="ECO:0000313" key="8">
    <source>
        <dbReference type="Proteomes" id="UP000198802"/>
    </source>
</evidence>
<dbReference type="InterPro" id="IPR036890">
    <property type="entry name" value="HATPase_C_sf"/>
</dbReference>
<dbReference type="Gene3D" id="3.30.565.10">
    <property type="entry name" value="Histidine kinase-like ATPase, C-terminal domain"/>
    <property type="match status" value="1"/>
</dbReference>
<dbReference type="RefSeq" id="WP_091283651.1">
    <property type="nucleotide sequence ID" value="NZ_FAOZ01000028.1"/>
</dbReference>
<dbReference type="Pfam" id="PF13185">
    <property type="entry name" value="GAF_2"/>
    <property type="match status" value="1"/>
</dbReference>
<feature type="domain" description="Histidine kinase/HSP90-like ATPase" evidence="6">
    <location>
        <begin position="543"/>
        <end position="634"/>
    </location>
</feature>
<dbReference type="AlphaFoldDB" id="A0A0S4QVZ9"/>
<dbReference type="EMBL" id="FAOZ01000028">
    <property type="protein sequence ID" value="CUU59524.1"/>
    <property type="molecule type" value="Genomic_DNA"/>
</dbReference>
<name>A0A0S4QVZ9_9ACTN</name>
<dbReference type="PANTHER" id="PTHR24421:SF56">
    <property type="entry name" value="OXYGEN SENSOR HISTIDINE KINASE RESPONSE REGULATOR DOST"/>
    <property type="match status" value="1"/>
</dbReference>
<keyword evidence="2" id="KW-0418">Kinase</keyword>